<sequence length="108" mass="11375">MPSRLATSAVIATLLAAAAHAGDIGTDDVARLSEFVRQDCGSCHGLTLKGGLGSPLLPEDIAHYDKKTLTEVILYGVPTTAMPGWEGVIDKDEAEWIAEALKDGRIAE</sequence>
<keyword evidence="5" id="KW-0732">Signal</keyword>
<evidence type="ECO:0000313" key="8">
    <source>
        <dbReference type="Proteomes" id="UP000433101"/>
    </source>
</evidence>
<dbReference type="Proteomes" id="UP000433101">
    <property type="component" value="Unassembled WGS sequence"/>
</dbReference>
<dbReference type="GO" id="GO:0009055">
    <property type="term" value="F:electron transfer activity"/>
    <property type="evidence" value="ECO:0007669"/>
    <property type="project" value="InterPro"/>
</dbReference>
<gene>
    <name evidence="7" type="ORF">GR183_03430</name>
</gene>
<evidence type="ECO:0000256" key="5">
    <source>
        <dbReference type="SAM" id="SignalP"/>
    </source>
</evidence>
<dbReference type="AlphaFoldDB" id="A0A7X3S6I8"/>
<dbReference type="Pfam" id="PF13442">
    <property type="entry name" value="Cytochrome_CBB3"/>
    <property type="match status" value="1"/>
</dbReference>
<organism evidence="7 8">
    <name type="scientific">Stappia sediminis</name>
    <dbReference type="NCBI Taxonomy" id="2692190"/>
    <lineage>
        <taxon>Bacteria</taxon>
        <taxon>Pseudomonadati</taxon>
        <taxon>Pseudomonadota</taxon>
        <taxon>Alphaproteobacteria</taxon>
        <taxon>Hyphomicrobiales</taxon>
        <taxon>Stappiaceae</taxon>
        <taxon>Stappia</taxon>
    </lineage>
</organism>
<comment type="caution">
    <text evidence="7">The sequence shown here is derived from an EMBL/GenBank/DDBJ whole genome shotgun (WGS) entry which is preliminary data.</text>
</comment>
<proteinExistence type="predicted"/>
<reference evidence="7 8" key="1">
    <citation type="submission" date="2019-12" db="EMBL/GenBank/DDBJ databases">
        <authorList>
            <person name="Li M."/>
        </authorList>
    </citation>
    <scope>NUCLEOTIDE SEQUENCE [LARGE SCALE GENOMIC DNA]</scope>
    <source>
        <strain evidence="7 8">GBMRC 2046</strain>
    </source>
</reference>
<evidence type="ECO:0000259" key="6">
    <source>
        <dbReference type="PROSITE" id="PS51007"/>
    </source>
</evidence>
<evidence type="ECO:0000256" key="2">
    <source>
        <dbReference type="ARBA" id="ARBA00022723"/>
    </source>
</evidence>
<dbReference type="GO" id="GO:0020037">
    <property type="term" value="F:heme binding"/>
    <property type="evidence" value="ECO:0007669"/>
    <property type="project" value="InterPro"/>
</dbReference>
<dbReference type="InterPro" id="IPR036909">
    <property type="entry name" value="Cyt_c-like_dom_sf"/>
</dbReference>
<dbReference type="Gene3D" id="1.10.760.10">
    <property type="entry name" value="Cytochrome c-like domain"/>
    <property type="match status" value="1"/>
</dbReference>
<dbReference type="EMBL" id="WUMV01000001">
    <property type="protein sequence ID" value="MXN63945.1"/>
    <property type="molecule type" value="Genomic_DNA"/>
</dbReference>
<dbReference type="RefSeq" id="WP_160774158.1">
    <property type="nucleotide sequence ID" value="NZ_WUMV01000001.1"/>
</dbReference>
<keyword evidence="8" id="KW-1185">Reference proteome</keyword>
<feature type="signal peptide" evidence="5">
    <location>
        <begin position="1"/>
        <end position="21"/>
    </location>
</feature>
<dbReference type="PROSITE" id="PS51007">
    <property type="entry name" value="CYTC"/>
    <property type="match status" value="1"/>
</dbReference>
<evidence type="ECO:0000256" key="1">
    <source>
        <dbReference type="ARBA" id="ARBA00022617"/>
    </source>
</evidence>
<dbReference type="GO" id="GO:0046872">
    <property type="term" value="F:metal ion binding"/>
    <property type="evidence" value="ECO:0007669"/>
    <property type="project" value="UniProtKB-KW"/>
</dbReference>
<feature type="chain" id="PRO_5030895965" evidence="5">
    <location>
        <begin position="22"/>
        <end position="108"/>
    </location>
</feature>
<keyword evidence="3 4" id="KW-0408">Iron</keyword>
<evidence type="ECO:0000256" key="3">
    <source>
        <dbReference type="ARBA" id="ARBA00023004"/>
    </source>
</evidence>
<dbReference type="InterPro" id="IPR009056">
    <property type="entry name" value="Cyt_c-like_dom"/>
</dbReference>
<dbReference type="SUPFAM" id="SSF46626">
    <property type="entry name" value="Cytochrome c"/>
    <property type="match status" value="1"/>
</dbReference>
<evidence type="ECO:0000313" key="7">
    <source>
        <dbReference type="EMBL" id="MXN63945.1"/>
    </source>
</evidence>
<name>A0A7X3S6I8_9HYPH</name>
<protein>
    <submittedName>
        <fullName evidence="7">Cytochrome c</fullName>
    </submittedName>
</protein>
<evidence type="ECO:0000256" key="4">
    <source>
        <dbReference type="PROSITE-ProRule" id="PRU00433"/>
    </source>
</evidence>
<keyword evidence="1 4" id="KW-0349">Heme</keyword>
<accession>A0A7X3S6I8</accession>
<feature type="domain" description="Cytochrome c" evidence="6">
    <location>
        <begin position="27"/>
        <end position="105"/>
    </location>
</feature>
<keyword evidence="2 4" id="KW-0479">Metal-binding</keyword>